<dbReference type="Proteomes" id="UP000006038">
    <property type="component" value="Chromosome 12"/>
</dbReference>
<dbReference type="HOGENOM" id="CLU_055539_0_0_1"/>
<dbReference type="EnsemblPlants" id="OB12G24030.1">
    <property type="protein sequence ID" value="OB12G24030.1"/>
    <property type="gene ID" value="OB12G24030"/>
</dbReference>
<feature type="compositionally biased region" description="Low complexity" evidence="1">
    <location>
        <begin position="181"/>
        <end position="206"/>
    </location>
</feature>
<dbReference type="Gramene" id="OB12G24030.1">
    <property type="protein sequence ID" value="OB12G24030.1"/>
    <property type="gene ID" value="OB12G24030"/>
</dbReference>
<feature type="region of interest" description="Disordered" evidence="1">
    <location>
        <begin position="1"/>
        <end position="25"/>
    </location>
</feature>
<dbReference type="AlphaFoldDB" id="J3NEJ5"/>
<keyword evidence="3" id="KW-1185">Reference proteome</keyword>
<protein>
    <submittedName>
        <fullName evidence="2">Uncharacterized protein</fullName>
    </submittedName>
</protein>
<accession>J3NEJ5</accession>
<feature type="compositionally biased region" description="Low complexity" evidence="1">
    <location>
        <begin position="214"/>
        <end position="225"/>
    </location>
</feature>
<evidence type="ECO:0000313" key="2">
    <source>
        <dbReference type="EnsemblPlants" id="OB12G24030.1"/>
    </source>
</evidence>
<reference evidence="2" key="1">
    <citation type="journal article" date="2013" name="Nat. Commun.">
        <title>Whole-genome sequencing of Oryza brachyantha reveals mechanisms underlying Oryza genome evolution.</title>
        <authorList>
            <person name="Chen J."/>
            <person name="Huang Q."/>
            <person name="Gao D."/>
            <person name="Wang J."/>
            <person name="Lang Y."/>
            <person name="Liu T."/>
            <person name="Li B."/>
            <person name="Bai Z."/>
            <person name="Luis Goicoechea J."/>
            <person name="Liang C."/>
            <person name="Chen C."/>
            <person name="Zhang W."/>
            <person name="Sun S."/>
            <person name="Liao Y."/>
            <person name="Zhang X."/>
            <person name="Yang L."/>
            <person name="Song C."/>
            <person name="Wang M."/>
            <person name="Shi J."/>
            <person name="Liu G."/>
            <person name="Liu J."/>
            <person name="Zhou H."/>
            <person name="Zhou W."/>
            <person name="Yu Q."/>
            <person name="An N."/>
            <person name="Chen Y."/>
            <person name="Cai Q."/>
            <person name="Wang B."/>
            <person name="Liu B."/>
            <person name="Min J."/>
            <person name="Huang Y."/>
            <person name="Wu H."/>
            <person name="Li Z."/>
            <person name="Zhang Y."/>
            <person name="Yin Y."/>
            <person name="Song W."/>
            <person name="Jiang J."/>
            <person name="Jackson S.A."/>
            <person name="Wing R.A."/>
            <person name="Wang J."/>
            <person name="Chen M."/>
        </authorList>
    </citation>
    <scope>NUCLEOTIDE SEQUENCE [LARGE SCALE GENOMIC DNA]</scope>
    <source>
        <strain evidence="2">cv. IRGC 101232</strain>
    </source>
</reference>
<proteinExistence type="predicted"/>
<evidence type="ECO:0000256" key="1">
    <source>
        <dbReference type="SAM" id="MobiDB-lite"/>
    </source>
</evidence>
<sequence>MARASPSIERKRKATEDIDAVAPDPSVAVAGMTEVFVHGHGEEYSFHVDDFLSDECSNEQSGNSSQELDDDDDGEEVEEEDELDFQFMDAPDASTTAGLGEVGVLCSPFDVVAAELGGAVEADGETEPAVHDAMRQMDYERKISASLYALSGVSECLRIRAGAAREQLSGLREACRKKQQEAAAQQQQQQEPSRSPAIEASAAAAAEDGKAGQDDSSGGASEAASGGDGDVLMWSSLDLAPICHMA</sequence>
<feature type="region of interest" description="Disordered" evidence="1">
    <location>
        <begin position="177"/>
        <end position="230"/>
    </location>
</feature>
<evidence type="ECO:0000313" key="3">
    <source>
        <dbReference type="Proteomes" id="UP000006038"/>
    </source>
</evidence>
<feature type="compositionally biased region" description="Acidic residues" evidence="1">
    <location>
        <begin position="67"/>
        <end position="83"/>
    </location>
</feature>
<dbReference type="eggNOG" id="ENOG502QTZF">
    <property type="taxonomic scope" value="Eukaryota"/>
</dbReference>
<feature type="region of interest" description="Disordered" evidence="1">
    <location>
        <begin position="51"/>
        <end position="83"/>
    </location>
</feature>
<organism evidence="2">
    <name type="scientific">Oryza brachyantha</name>
    <name type="common">malo sina</name>
    <dbReference type="NCBI Taxonomy" id="4533"/>
    <lineage>
        <taxon>Eukaryota</taxon>
        <taxon>Viridiplantae</taxon>
        <taxon>Streptophyta</taxon>
        <taxon>Embryophyta</taxon>
        <taxon>Tracheophyta</taxon>
        <taxon>Spermatophyta</taxon>
        <taxon>Magnoliopsida</taxon>
        <taxon>Liliopsida</taxon>
        <taxon>Poales</taxon>
        <taxon>Poaceae</taxon>
        <taxon>BOP clade</taxon>
        <taxon>Oryzoideae</taxon>
        <taxon>Oryzeae</taxon>
        <taxon>Oryzinae</taxon>
        <taxon>Oryza</taxon>
    </lineage>
</organism>
<dbReference type="STRING" id="4533.J3NEJ5"/>
<name>J3NEJ5_ORYBR</name>
<reference evidence="2" key="2">
    <citation type="submission" date="2013-04" db="UniProtKB">
        <authorList>
            <consortium name="EnsemblPlants"/>
        </authorList>
    </citation>
    <scope>IDENTIFICATION</scope>
</reference>